<evidence type="ECO:0000256" key="8">
    <source>
        <dbReference type="SAM" id="Phobius"/>
    </source>
</evidence>
<dbReference type="Gene3D" id="3.30.70.100">
    <property type="match status" value="1"/>
</dbReference>
<keyword evidence="3" id="KW-1003">Cell membrane</keyword>
<dbReference type="InterPro" id="IPR049142">
    <property type="entry name" value="MS_channel_1st"/>
</dbReference>
<evidence type="ECO:0000313" key="13">
    <source>
        <dbReference type="Proteomes" id="UP001183202"/>
    </source>
</evidence>
<comment type="subcellular location">
    <subcellularLocation>
        <location evidence="1">Cell membrane</location>
        <topology evidence="1">Multi-pass membrane protein</topology>
    </subcellularLocation>
</comment>
<dbReference type="SUPFAM" id="SSF82689">
    <property type="entry name" value="Mechanosensitive channel protein MscS (YggB), C-terminal domain"/>
    <property type="match status" value="1"/>
</dbReference>
<evidence type="ECO:0000259" key="9">
    <source>
        <dbReference type="Pfam" id="PF00924"/>
    </source>
</evidence>
<protein>
    <submittedName>
        <fullName evidence="12">Mechanosensitive ion channel family protein</fullName>
    </submittedName>
</protein>
<keyword evidence="6 8" id="KW-0472">Membrane</keyword>
<feature type="transmembrane region" description="Helical" evidence="8">
    <location>
        <begin position="72"/>
        <end position="93"/>
    </location>
</feature>
<feature type="region of interest" description="Disordered" evidence="7">
    <location>
        <begin position="1"/>
        <end position="32"/>
    </location>
</feature>
<name>A0ABU2NA95_9PSEU</name>
<organism evidence="12 13">
    <name type="scientific">Pseudonocardia charpentierae</name>
    <dbReference type="NCBI Taxonomy" id="3075545"/>
    <lineage>
        <taxon>Bacteria</taxon>
        <taxon>Bacillati</taxon>
        <taxon>Actinomycetota</taxon>
        <taxon>Actinomycetes</taxon>
        <taxon>Pseudonocardiales</taxon>
        <taxon>Pseudonocardiaceae</taxon>
        <taxon>Pseudonocardia</taxon>
    </lineage>
</organism>
<dbReference type="EMBL" id="JAVREJ010000010">
    <property type="protein sequence ID" value="MDT0350883.1"/>
    <property type="molecule type" value="Genomic_DNA"/>
</dbReference>
<dbReference type="InterPro" id="IPR011014">
    <property type="entry name" value="MscS_channel_TM-2"/>
</dbReference>
<evidence type="ECO:0000259" key="10">
    <source>
        <dbReference type="Pfam" id="PF21082"/>
    </source>
</evidence>
<evidence type="ECO:0000256" key="6">
    <source>
        <dbReference type="ARBA" id="ARBA00023136"/>
    </source>
</evidence>
<dbReference type="InterPro" id="IPR010920">
    <property type="entry name" value="LSM_dom_sf"/>
</dbReference>
<accession>A0ABU2NA95</accession>
<dbReference type="InterPro" id="IPR023408">
    <property type="entry name" value="MscS_beta-dom_sf"/>
</dbReference>
<evidence type="ECO:0000256" key="5">
    <source>
        <dbReference type="ARBA" id="ARBA00022989"/>
    </source>
</evidence>
<feature type="transmembrane region" description="Helical" evidence="8">
    <location>
        <begin position="167"/>
        <end position="190"/>
    </location>
</feature>
<keyword evidence="4 8" id="KW-0812">Transmembrane</keyword>
<feature type="transmembrane region" description="Helical" evidence="8">
    <location>
        <begin position="142"/>
        <end position="161"/>
    </location>
</feature>
<dbReference type="Pfam" id="PF21088">
    <property type="entry name" value="MS_channel_1st"/>
    <property type="match status" value="1"/>
</dbReference>
<dbReference type="Proteomes" id="UP001183202">
    <property type="component" value="Unassembled WGS sequence"/>
</dbReference>
<proteinExistence type="inferred from homology"/>
<dbReference type="Gene3D" id="2.30.30.60">
    <property type="match status" value="1"/>
</dbReference>
<feature type="domain" description="Mechanosensitive ion channel transmembrane helices 2/3" evidence="11">
    <location>
        <begin position="149"/>
        <end position="187"/>
    </location>
</feature>
<dbReference type="SUPFAM" id="SSF82861">
    <property type="entry name" value="Mechanosensitive channel protein MscS (YggB), transmembrane region"/>
    <property type="match status" value="1"/>
</dbReference>
<dbReference type="Pfam" id="PF21082">
    <property type="entry name" value="MS_channel_3rd"/>
    <property type="match status" value="1"/>
</dbReference>
<keyword evidence="13" id="KW-1185">Reference proteome</keyword>
<dbReference type="InterPro" id="IPR011066">
    <property type="entry name" value="MscS_channel_C_sf"/>
</dbReference>
<comment type="caution">
    <text evidence="12">The sequence shown here is derived from an EMBL/GenBank/DDBJ whole genome shotgun (WGS) entry which is preliminary data.</text>
</comment>
<evidence type="ECO:0000256" key="7">
    <source>
        <dbReference type="SAM" id="MobiDB-lite"/>
    </source>
</evidence>
<dbReference type="InterPro" id="IPR006685">
    <property type="entry name" value="MscS_channel_2nd"/>
</dbReference>
<evidence type="ECO:0000256" key="1">
    <source>
        <dbReference type="ARBA" id="ARBA00004651"/>
    </source>
</evidence>
<dbReference type="SUPFAM" id="SSF50182">
    <property type="entry name" value="Sm-like ribonucleoproteins"/>
    <property type="match status" value="1"/>
</dbReference>
<dbReference type="PANTHER" id="PTHR30460:SF0">
    <property type="entry name" value="MODERATE CONDUCTANCE MECHANOSENSITIVE CHANNEL YBIO"/>
    <property type="match status" value="1"/>
</dbReference>
<feature type="domain" description="Mechanosensitive ion channel MscS" evidence="9">
    <location>
        <begin position="188"/>
        <end position="250"/>
    </location>
</feature>
<evidence type="ECO:0000256" key="3">
    <source>
        <dbReference type="ARBA" id="ARBA00022475"/>
    </source>
</evidence>
<evidence type="ECO:0000256" key="4">
    <source>
        <dbReference type="ARBA" id="ARBA00022692"/>
    </source>
</evidence>
<evidence type="ECO:0000256" key="2">
    <source>
        <dbReference type="ARBA" id="ARBA00008017"/>
    </source>
</evidence>
<gene>
    <name evidence="12" type="ORF">RM445_15230</name>
</gene>
<dbReference type="InterPro" id="IPR045276">
    <property type="entry name" value="YbiO_bact"/>
</dbReference>
<reference evidence="13" key="1">
    <citation type="submission" date="2023-07" db="EMBL/GenBank/DDBJ databases">
        <title>30 novel species of actinomycetes from the DSMZ collection.</title>
        <authorList>
            <person name="Nouioui I."/>
        </authorList>
    </citation>
    <scope>NUCLEOTIDE SEQUENCE [LARGE SCALE GENOMIC DNA]</scope>
    <source>
        <strain evidence="13">DSM 45834</strain>
    </source>
</reference>
<feature type="domain" description="Mechanosensitive ion channel MscS C-terminal" evidence="10">
    <location>
        <begin position="265"/>
        <end position="344"/>
    </location>
</feature>
<keyword evidence="5 8" id="KW-1133">Transmembrane helix</keyword>
<evidence type="ECO:0000313" key="12">
    <source>
        <dbReference type="EMBL" id="MDT0350883.1"/>
    </source>
</evidence>
<comment type="similarity">
    <text evidence="2">Belongs to the MscS (TC 1.A.23) family.</text>
</comment>
<dbReference type="Gene3D" id="1.10.287.1260">
    <property type="match status" value="1"/>
</dbReference>
<dbReference type="PANTHER" id="PTHR30460">
    <property type="entry name" value="MODERATE CONDUCTANCE MECHANOSENSITIVE CHANNEL YBIO"/>
    <property type="match status" value="1"/>
</dbReference>
<sequence>MTPPSTPLTTTPVPTPVPTTDPTGSIIPPAPSVGDLATTVAEPVCATDPGSWCERFYQWTDNDFLARSADVIVAKSFTIALTVLLALIARFLLHRAIHRLVEGAASSRVSRIISRRTRPQLGEGAAAPVSPRRAQRARTIGSVLRSASSFVVGAVAVAMILSEFGVALGPILASAGIAGLAIGFGAQNLVRDFLSGMFMLLEDQYGVGDIVDLGSANGTVEAVGLRITTVRDGNGTVWYVRNGEILRVGNKSQGYAVAVADLLLAHNADIGRAVEIATRVAAEAVADPDVAEYVIEPPEVVGIEKVGPEGVTFRVTARTAPGQQFGVQRALITALTEAFDREGLPRPLAFPTAAPPPTK</sequence>
<dbReference type="Pfam" id="PF00924">
    <property type="entry name" value="MS_channel_2nd"/>
    <property type="match status" value="1"/>
</dbReference>
<dbReference type="InterPro" id="IPR049278">
    <property type="entry name" value="MS_channel_C"/>
</dbReference>
<dbReference type="RefSeq" id="WP_311556926.1">
    <property type="nucleotide sequence ID" value="NZ_JAVREJ010000010.1"/>
</dbReference>
<evidence type="ECO:0000259" key="11">
    <source>
        <dbReference type="Pfam" id="PF21088"/>
    </source>
</evidence>